<name>V6I2Q5_9LEPT</name>
<evidence type="ECO:0000313" key="2">
    <source>
        <dbReference type="Proteomes" id="UP000018747"/>
    </source>
</evidence>
<protein>
    <submittedName>
        <fullName evidence="1">Uncharacterized protein</fullName>
    </submittedName>
</protein>
<sequence>MVLDIAGNTSNGILSKFIEGKYQHLNLSICGKFVKIAKSIRSRFFLGAEIDYPPWKAFTIQRLHGNQSHDFDFSRTHLIGWDISIDSRKIVDSNRLRIENFISISADSYSILYEH</sequence>
<gene>
    <name evidence="1" type="ORF">LEP1GSC062_3847</name>
</gene>
<dbReference type="RefSeq" id="WP_010577183.1">
    <property type="nucleotide sequence ID" value="NZ_AHMT02000016.1"/>
</dbReference>
<comment type="caution">
    <text evidence="1">The sequence shown here is derived from an EMBL/GenBank/DDBJ whole genome shotgun (WGS) entry which is preliminary data.</text>
</comment>
<dbReference type="Proteomes" id="UP000018747">
    <property type="component" value="Unassembled WGS sequence"/>
</dbReference>
<accession>V6I2Q5</accession>
<proteinExistence type="predicted"/>
<evidence type="ECO:0000313" key="1">
    <source>
        <dbReference type="EMBL" id="EQA63787.1"/>
    </source>
</evidence>
<reference evidence="1" key="1">
    <citation type="submission" date="2013-05" db="EMBL/GenBank/DDBJ databases">
        <authorList>
            <person name="Harkins D.M."/>
            <person name="Durkin A.S."/>
            <person name="Brinkac L.M."/>
            <person name="Haft D.H."/>
            <person name="Selengut J.D."/>
            <person name="Sanka R."/>
            <person name="DePew J."/>
            <person name="Purushe J."/>
            <person name="Hartskeerl R.A."/>
            <person name="Ahmed A."/>
            <person name="van der Linden H."/>
            <person name="Goris M.G.A."/>
            <person name="Vinetz J.M."/>
            <person name="Sutton G.G."/>
            <person name="Nierman W.C."/>
            <person name="Fouts D.E."/>
        </authorList>
    </citation>
    <scope>NUCLEOTIDE SEQUENCE [LARGE SCALE GENOMIC DNA]</scope>
    <source>
        <strain evidence="1">L 60</strain>
    </source>
</reference>
<dbReference type="EMBL" id="AHMT02000016">
    <property type="protein sequence ID" value="EQA63787.1"/>
    <property type="molecule type" value="Genomic_DNA"/>
</dbReference>
<dbReference type="AlphaFoldDB" id="V6I2Q5"/>
<keyword evidence="2" id="KW-1185">Reference proteome</keyword>
<organism evidence="1 2">
    <name type="scientific">Leptospira alexanderi serovar Manhao 3 str. L 60</name>
    <dbReference type="NCBI Taxonomy" id="1049759"/>
    <lineage>
        <taxon>Bacteria</taxon>
        <taxon>Pseudomonadati</taxon>
        <taxon>Spirochaetota</taxon>
        <taxon>Spirochaetia</taxon>
        <taxon>Leptospirales</taxon>
        <taxon>Leptospiraceae</taxon>
        <taxon>Leptospira</taxon>
    </lineage>
</organism>